<sequence>MSDTDNHSFKANDNRESIRQIDMADKTKQVFISYSHRQQELATALAKDLQHWYISNL</sequence>
<evidence type="ECO:0000313" key="1">
    <source>
        <dbReference type="EMBL" id="KGO32419.1"/>
    </source>
</evidence>
<dbReference type="Proteomes" id="UP000030023">
    <property type="component" value="Unassembled WGS sequence"/>
</dbReference>
<protein>
    <recommendedName>
        <fullName evidence="3">TIR domain-containing protein</fullName>
    </recommendedName>
</protein>
<evidence type="ECO:0000313" key="2">
    <source>
        <dbReference type="Proteomes" id="UP000030023"/>
    </source>
</evidence>
<keyword evidence="2" id="KW-1185">Reference proteome</keyword>
<reference evidence="1 2" key="1">
    <citation type="journal article" date="2014" name="Antonie Van Leeuwenhoek">
        <title>Oenococcus alcoholitolerans sp. nov., a lactic acid bacteria isolated from cachaca and ethanol fermentation processes.</title>
        <authorList>
            <person name="Badotti F."/>
            <person name="Moreira A.P."/>
            <person name="Tonon L.A."/>
            <person name="de Lucena B.T."/>
            <person name="Gomes Fde C."/>
            <person name="Kruger R."/>
            <person name="Thompson C.C."/>
            <person name="de Morais M.A.Jr."/>
            <person name="Rosa C.A."/>
            <person name="Thompson F.L."/>
        </authorList>
    </citation>
    <scope>NUCLEOTIDE SEQUENCE [LARGE SCALE GENOMIC DNA]</scope>
    <source>
        <strain evidence="1 2">UFRJ-M7.2.18</strain>
    </source>
</reference>
<evidence type="ECO:0008006" key="3">
    <source>
        <dbReference type="Google" id="ProtNLM"/>
    </source>
</evidence>
<comment type="caution">
    <text evidence="1">The sequence shown here is derived from an EMBL/GenBank/DDBJ whole genome shotgun (WGS) entry which is preliminary data.</text>
</comment>
<name>A0ABR4XTP4_9LACO</name>
<dbReference type="EMBL" id="AXCV01000022">
    <property type="protein sequence ID" value="KGO32419.1"/>
    <property type="molecule type" value="Genomic_DNA"/>
</dbReference>
<proteinExistence type="predicted"/>
<organism evidence="1 2">
    <name type="scientific">Oenococcus alcoholitolerans</name>
    <dbReference type="NCBI Taxonomy" id="931074"/>
    <lineage>
        <taxon>Bacteria</taxon>
        <taxon>Bacillati</taxon>
        <taxon>Bacillota</taxon>
        <taxon>Bacilli</taxon>
        <taxon>Lactobacillales</taxon>
        <taxon>Lactobacillaceae</taxon>
        <taxon>Oenococcus</taxon>
    </lineage>
</organism>
<gene>
    <name evidence="1" type="ORF">Q757_01095</name>
</gene>
<accession>A0ABR4XTP4</accession>